<dbReference type="PROSITE" id="PS51387">
    <property type="entry name" value="FAD_PCMH"/>
    <property type="match status" value="1"/>
</dbReference>
<keyword evidence="3" id="KW-0560">Oxidoreductase</keyword>
<dbReference type="InterPro" id="IPR036318">
    <property type="entry name" value="FAD-bd_PCMH-like_sf"/>
</dbReference>
<accession>E1YM15</accession>
<evidence type="ECO:0000256" key="3">
    <source>
        <dbReference type="ARBA" id="ARBA00023002"/>
    </source>
</evidence>
<dbReference type="AlphaFoldDB" id="E1YM15"/>
<dbReference type="Pfam" id="PF03450">
    <property type="entry name" value="CO_deh_flav_C"/>
    <property type="match status" value="1"/>
</dbReference>
<dbReference type="Gene3D" id="3.30.390.50">
    <property type="entry name" value="CO dehydrogenase flavoprotein, C-terminal domain"/>
    <property type="match status" value="1"/>
</dbReference>
<dbReference type="InterPro" id="IPR016169">
    <property type="entry name" value="FAD-bd_PCMH_sub2"/>
</dbReference>
<dbReference type="SUPFAM" id="SSF55447">
    <property type="entry name" value="CO dehydrogenase flavoprotein C-terminal domain-like"/>
    <property type="match status" value="1"/>
</dbReference>
<dbReference type="InterPro" id="IPR016166">
    <property type="entry name" value="FAD-bd_PCMH"/>
</dbReference>
<gene>
    <name evidence="5" type="ORF">N47_E46600</name>
</gene>
<keyword evidence="2" id="KW-0274">FAD</keyword>
<dbReference type="SMART" id="SM01092">
    <property type="entry name" value="CO_deh_flav_C"/>
    <property type="match status" value="1"/>
</dbReference>
<dbReference type="GO" id="GO:0016491">
    <property type="term" value="F:oxidoreductase activity"/>
    <property type="evidence" value="ECO:0007669"/>
    <property type="project" value="UniProtKB-KW"/>
</dbReference>
<keyword evidence="1" id="KW-0285">Flavoprotein</keyword>
<dbReference type="InterPro" id="IPR016167">
    <property type="entry name" value="FAD-bd_PCMH_sub1"/>
</dbReference>
<dbReference type="PANTHER" id="PTHR42659">
    <property type="entry name" value="XANTHINE DEHYDROGENASE SUBUNIT C-RELATED"/>
    <property type="match status" value="1"/>
</dbReference>
<dbReference type="InterPro" id="IPR051312">
    <property type="entry name" value="Diverse_Substr_Oxidored"/>
</dbReference>
<dbReference type="Pfam" id="PF00941">
    <property type="entry name" value="FAD_binding_5"/>
    <property type="match status" value="1"/>
</dbReference>
<proteinExistence type="predicted"/>
<dbReference type="InterPro" id="IPR036683">
    <property type="entry name" value="CO_DH_flav_C_dom_sf"/>
</dbReference>
<evidence type="ECO:0000259" key="4">
    <source>
        <dbReference type="PROSITE" id="PS51387"/>
    </source>
</evidence>
<dbReference type="PANTHER" id="PTHR42659:SF2">
    <property type="entry name" value="XANTHINE DEHYDROGENASE SUBUNIT C-RELATED"/>
    <property type="match status" value="1"/>
</dbReference>
<dbReference type="EMBL" id="FR695877">
    <property type="protein sequence ID" value="CBX31148.1"/>
    <property type="molecule type" value="Genomic_DNA"/>
</dbReference>
<evidence type="ECO:0000256" key="2">
    <source>
        <dbReference type="ARBA" id="ARBA00022827"/>
    </source>
</evidence>
<dbReference type="InterPro" id="IPR002346">
    <property type="entry name" value="Mopterin_DH_FAD-bd"/>
</dbReference>
<name>E1YM15_9BACT</name>
<sequence>MMRLPRFEYLEPTNVKEIISLLKKNEDAILVAGGTDILPKMKQRIVTPKYVINVTKIEDLKKIEFAEKKGLTLGSLVTLDNISKSKPVIEKFTALAQAAGRVASPQLRNMGTIGGNISIESMCMYFNQSHEWRKGRPHLCFKLGGDRCFVVKGSKECLALFQADTPPALIALGAQVTIVGSTGKEKVINIEDFYTQKSKKVNILKPTDFVKQIHIPTPPKGTKSCYLKMAQRAAIDYPIAGAAACITVSGGKCKNAGIAVTAVGSGPLRLKEAEDILIGNSITDELIEKAADAAYEKVRPMPHFNISAWYKRKLIRVLVKRSIKQACI</sequence>
<dbReference type="GO" id="GO:0071949">
    <property type="term" value="F:FAD binding"/>
    <property type="evidence" value="ECO:0007669"/>
    <property type="project" value="InterPro"/>
</dbReference>
<dbReference type="SUPFAM" id="SSF56176">
    <property type="entry name" value="FAD-binding/transporter-associated domain-like"/>
    <property type="match status" value="1"/>
</dbReference>
<reference evidence="5" key="1">
    <citation type="journal article" date="2011" name="Environ. Microbiol.">
        <title>Genomic insights into the metabolic potential of the polycyclic aromatic hydrocarbon degrading sulfate-reducing Deltaproteobacterium N47.</title>
        <authorList>
            <person name="Bergmann F."/>
            <person name="Selesi D."/>
            <person name="Weinmaier T."/>
            <person name="Tischler P."/>
            <person name="Rattei T."/>
            <person name="Meckenstock R.U."/>
        </authorList>
    </citation>
    <scope>NUCLEOTIDE SEQUENCE</scope>
</reference>
<evidence type="ECO:0000256" key="1">
    <source>
        <dbReference type="ARBA" id="ARBA00022630"/>
    </source>
</evidence>
<evidence type="ECO:0000313" key="5">
    <source>
        <dbReference type="EMBL" id="CBX31148.1"/>
    </source>
</evidence>
<organism evidence="5">
    <name type="scientific">uncultured Desulfobacterium sp</name>
    <dbReference type="NCBI Taxonomy" id="201089"/>
    <lineage>
        <taxon>Bacteria</taxon>
        <taxon>Pseudomonadati</taxon>
        <taxon>Thermodesulfobacteriota</taxon>
        <taxon>Desulfobacteria</taxon>
        <taxon>Desulfobacterales</taxon>
        <taxon>Desulfobacteriaceae</taxon>
        <taxon>Desulfobacterium</taxon>
        <taxon>environmental samples</taxon>
    </lineage>
</organism>
<dbReference type="InterPro" id="IPR005107">
    <property type="entry name" value="CO_DH_flav_C"/>
</dbReference>
<protein>
    <recommendedName>
        <fullName evidence="4">FAD-binding PCMH-type domain-containing protein</fullName>
    </recommendedName>
</protein>
<dbReference type="Gene3D" id="3.30.43.10">
    <property type="entry name" value="Uridine Diphospho-n-acetylenolpyruvylglucosamine Reductase, domain 2"/>
    <property type="match status" value="1"/>
</dbReference>
<feature type="domain" description="FAD-binding PCMH-type" evidence="4">
    <location>
        <begin position="2"/>
        <end position="220"/>
    </location>
</feature>
<dbReference type="Gene3D" id="3.30.465.10">
    <property type="match status" value="1"/>
</dbReference>